<dbReference type="PROSITE" id="PS00518">
    <property type="entry name" value="ZF_RING_1"/>
    <property type="match status" value="1"/>
</dbReference>
<evidence type="ECO:0000313" key="8">
    <source>
        <dbReference type="WBParaSite" id="TCLT_0000373001-mRNA-1"/>
    </source>
</evidence>
<keyword evidence="2 4" id="KW-0863">Zinc-finger</keyword>
<evidence type="ECO:0000256" key="1">
    <source>
        <dbReference type="ARBA" id="ARBA00022723"/>
    </source>
</evidence>
<evidence type="ECO:0000313" key="7">
    <source>
        <dbReference type="Proteomes" id="UP000276776"/>
    </source>
</evidence>
<protein>
    <submittedName>
        <fullName evidence="8">RING-type domain-containing protein</fullName>
    </submittedName>
</protein>
<dbReference type="Proteomes" id="UP000276776">
    <property type="component" value="Unassembled WGS sequence"/>
</dbReference>
<organism evidence="8">
    <name type="scientific">Thelazia callipaeda</name>
    <name type="common">Oriental eyeworm</name>
    <name type="synonym">Parasitic nematode</name>
    <dbReference type="NCBI Taxonomy" id="103827"/>
    <lineage>
        <taxon>Eukaryota</taxon>
        <taxon>Metazoa</taxon>
        <taxon>Ecdysozoa</taxon>
        <taxon>Nematoda</taxon>
        <taxon>Chromadorea</taxon>
        <taxon>Rhabditida</taxon>
        <taxon>Spirurina</taxon>
        <taxon>Spiruromorpha</taxon>
        <taxon>Thelazioidea</taxon>
        <taxon>Thelaziidae</taxon>
        <taxon>Thelazia</taxon>
    </lineage>
</organism>
<proteinExistence type="predicted"/>
<dbReference type="STRING" id="103827.A0A0N5CU14"/>
<evidence type="ECO:0000256" key="3">
    <source>
        <dbReference type="ARBA" id="ARBA00022833"/>
    </source>
</evidence>
<name>A0A0N5CU14_THECL</name>
<dbReference type="InterPro" id="IPR047153">
    <property type="entry name" value="TRIM45/56/19-like"/>
</dbReference>
<dbReference type="OrthoDB" id="252722at2759"/>
<dbReference type="Pfam" id="PF13445">
    <property type="entry name" value="zf-RING_UBOX"/>
    <property type="match status" value="1"/>
</dbReference>
<keyword evidence="7" id="KW-1185">Reference proteome</keyword>
<dbReference type="PANTHER" id="PTHR25462:SF305">
    <property type="entry name" value="RING-TYPE DOMAIN-CONTAINING PROTEIN"/>
    <property type="match status" value="1"/>
</dbReference>
<dbReference type="InterPro" id="IPR013083">
    <property type="entry name" value="Znf_RING/FYVE/PHD"/>
</dbReference>
<dbReference type="GO" id="GO:0005654">
    <property type="term" value="C:nucleoplasm"/>
    <property type="evidence" value="ECO:0007669"/>
    <property type="project" value="TreeGrafter"/>
</dbReference>
<dbReference type="WBParaSite" id="TCLT_0000373001-mRNA-1">
    <property type="protein sequence ID" value="TCLT_0000373001-mRNA-1"/>
    <property type="gene ID" value="TCLT_0000373001"/>
</dbReference>
<evidence type="ECO:0000259" key="5">
    <source>
        <dbReference type="PROSITE" id="PS50089"/>
    </source>
</evidence>
<dbReference type="SMART" id="SM00184">
    <property type="entry name" value="RING"/>
    <property type="match status" value="1"/>
</dbReference>
<dbReference type="GO" id="GO:0008270">
    <property type="term" value="F:zinc ion binding"/>
    <property type="evidence" value="ECO:0007669"/>
    <property type="project" value="UniProtKB-KW"/>
</dbReference>
<dbReference type="PANTHER" id="PTHR25462">
    <property type="entry name" value="BONUS, ISOFORM C-RELATED"/>
    <property type="match status" value="1"/>
</dbReference>
<evidence type="ECO:0000313" key="6">
    <source>
        <dbReference type="EMBL" id="VDN00712.1"/>
    </source>
</evidence>
<keyword evidence="1" id="KW-0479">Metal-binding</keyword>
<evidence type="ECO:0000256" key="2">
    <source>
        <dbReference type="ARBA" id="ARBA00022771"/>
    </source>
</evidence>
<dbReference type="GO" id="GO:0061630">
    <property type="term" value="F:ubiquitin protein ligase activity"/>
    <property type="evidence" value="ECO:0007669"/>
    <property type="project" value="TreeGrafter"/>
</dbReference>
<dbReference type="EMBL" id="UYYF01004265">
    <property type="protein sequence ID" value="VDN00712.1"/>
    <property type="molecule type" value="Genomic_DNA"/>
</dbReference>
<dbReference type="Gene3D" id="3.30.40.10">
    <property type="entry name" value="Zinc/RING finger domain, C3HC4 (zinc finger)"/>
    <property type="match status" value="1"/>
</dbReference>
<reference evidence="8" key="1">
    <citation type="submission" date="2017-02" db="UniProtKB">
        <authorList>
            <consortium name="WormBaseParasite"/>
        </authorList>
    </citation>
    <scope>IDENTIFICATION</scope>
</reference>
<dbReference type="AlphaFoldDB" id="A0A0N5CU14"/>
<feature type="domain" description="RING-type" evidence="5">
    <location>
        <begin position="42"/>
        <end position="91"/>
    </location>
</feature>
<dbReference type="PROSITE" id="PS50089">
    <property type="entry name" value="ZF_RING_2"/>
    <property type="match status" value="1"/>
</dbReference>
<gene>
    <name evidence="6" type="ORF">TCLT_LOCUS3719</name>
</gene>
<keyword evidence="3" id="KW-0862">Zinc</keyword>
<evidence type="ECO:0000256" key="4">
    <source>
        <dbReference type="PROSITE-ProRule" id="PRU00175"/>
    </source>
</evidence>
<sequence>MQEAISSIALPTTLASSESGSGSSMDTNSQQQNSNFLSAFHCQICLQPFHFKKRTPKVLPCGHNFCKHCILSLCYHQQYYLLDSIDCPTCRTKFSTSIAISAPNNHILCQRLKENQLKKKENISDTNITVIHVADSNPVITNRCSESRSTFCYSQEAKVCGKSKLLLCFDCLQTLDIKKYKKEARFCEKCFSSKNNDDTLQIICLECCVNRHNGHDLVTLSEIENEQVKLIKNLHNLQQSIKEIGIWIESSLRILKEHTILPTNEYNALCSTKKNLEKECAADMRFALSVLENCGQIPLPPGALERMRQHQYHNFAKLHKLLHFIEIFDSDELIVSINLLSVLSSTSINHSSAHQTRTSFLNNPSDVRSATEAISTVLTVACSREFRSRNKQKIEMVENTLKMMQKNSTKVDQRVAMLSCAKQLREFIDETCSKQSMLLFIDAYLHIFYHLNYLVTRFSSTENDRNLAEITRWNIWKLVQLVYSDLMRSAAKHWQSIESERVDLVDDLSFLCSLYSDVSDEATITICMIEAARARAAVAAAAAADSINLIDEHLLECRRVQKLQQLRESTSQKPRKYISAQWQSMKYMRKLLLACFFKSSSLHH</sequence>
<accession>A0A0N5CU14</accession>
<dbReference type="InterPro" id="IPR001841">
    <property type="entry name" value="Znf_RING"/>
</dbReference>
<dbReference type="InterPro" id="IPR017907">
    <property type="entry name" value="Znf_RING_CS"/>
</dbReference>
<dbReference type="SUPFAM" id="SSF57850">
    <property type="entry name" value="RING/U-box"/>
    <property type="match status" value="1"/>
</dbReference>
<dbReference type="InterPro" id="IPR027370">
    <property type="entry name" value="Znf-RING_euk"/>
</dbReference>
<dbReference type="OMA" id="TICMIEA"/>
<reference evidence="6 7" key="2">
    <citation type="submission" date="2018-11" db="EMBL/GenBank/DDBJ databases">
        <authorList>
            <consortium name="Pathogen Informatics"/>
        </authorList>
    </citation>
    <scope>NUCLEOTIDE SEQUENCE [LARGE SCALE GENOMIC DNA]</scope>
</reference>